<keyword evidence="3" id="KW-0238">DNA-binding</keyword>
<evidence type="ECO:0000256" key="2">
    <source>
        <dbReference type="ARBA" id="ARBA00023015"/>
    </source>
</evidence>
<feature type="domain" description="HTH lysR-type" evidence="5">
    <location>
        <begin position="6"/>
        <end position="63"/>
    </location>
</feature>
<evidence type="ECO:0000259" key="5">
    <source>
        <dbReference type="PROSITE" id="PS50931"/>
    </source>
</evidence>
<dbReference type="InterPro" id="IPR000847">
    <property type="entry name" value="LysR_HTH_N"/>
</dbReference>
<evidence type="ECO:0000256" key="4">
    <source>
        <dbReference type="ARBA" id="ARBA00023163"/>
    </source>
</evidence>
<dbReference type="RefSeq" id="WP_150942829.1">
    <property type="nucleotide sequence ID" value="NZ_VCMV01000009.1"/>
</dbReference>
<dbReference type="OrthoDB" id="9793571at2"/>
<organism evidence="6 7">
    <name type="scientific">Microvirga brassicacearum</name>
    <dbReference type="NCBI Taxonomy" id="2580413"/>
    <lineage>
        <taxon>Bacteria</taxon>
        <taxon>Pseudomonadati</taxon>
        <taxon>Pseudomonadota</taxon>
        <taxon>Alphaproteobacteria</taxon>
        <taxon>Hyphomicrobiales</taxon>
        <taxon>Methylobacteriaceae</taxon>
        <taxon>Microvirga</taxon>
    </lineage>
</organism>
<evidence type="ECO:0000313" key="7">
    <source>
        <dbReference type="Proteomes" id="UP000325684"/>
    </source>
</evidence>
<gene>
    <name evidence="6" type="ORF">FEZ63_06485</name>
</gene>
<accession>A0A5N3PEE5</accession>
<evidence type="ECO:0000256" key="1">
    <source>
        <dbReference type="ARBA" id="ARBA00009437"/>
    </source>
</evidence>
<dbReference type="GO" id="GO:0006351">
    <property type="term" value="P:DNA-templated transcription"/>
    <property type="evidence" value="ECO:0007669"/>
    <property type="project" value="TreeGrafter"/>
</dbReference>
<evidence type="ECO:0000256" key="3">
    <source>
        <dbReference type="ARBA" id="ARBA00023125"/>
    </source>
</evidence>
<proteinExistence type="inferred from homology"/>
<comment type="caution">
    <text evidence="6">The sequence shown here is derived from an EMBL/GenBank/DDBJ whole genome shotgun (WGS) entry which is preliminary data.</text>
</comment>
<dbReference type="GO" id="GO:0003700">
    <property type="term" value="F:DNA-binding transcription factor activity"/>
    <property type="evidence" value="ECO:0007669"/>
    <property type="project" value="InterPro"/>
</dbReference>
<dbReference type="PANTHER" id="PTHR30537">
    <property type="entry name" value="HTH-TYPE TRANSCRIPTIONAL REGULATOR"/>
    <property type="match status" value="1"/>
</dbReference>
<name>A0A5N3PEE5_9HYPH</name>
<dbReference type="Gene3D" id="1.10.10.10">
    <property type="entry name" value="Winged helix-like DNA-binding domain superfamily/Winged helix DNA-binding domain"/>
    <property type="match status" value="1"/>
</dbReference>
<dbReference type="SUPFAM" id="SSF53850">
    <property type="entry name" value="Periplasmic binding protein-like II"/>
    <property type="match status" value="1"/>
</dbReference>
<reference evidence="6 7" key="1">
    <citation type="journal article" date="2019" name="Microorganisms">
        <title>Genome Insights into the Novel Species Microvirga brassicacearum, a Rapeseed Endophyte with Biotechnological Potential.</title>
        <authorList>
            <person name="Jimenez-Gomez A."/>
            <person name="Saati-Santamaria Z."/>
            <person name="Igual J.M."/>
            <person name="Rivas R."/>
            <person name="Mateos P.F."/>
            <person name="Garcia-Fraile P."/>
        </authorList>
    </citation>
    <scope>NUCLEOTIDE SEQUENCE [LARGE SCALE GENOMIC DNA]</scope>
    <source>
        <strain evidence="6 7">CDVBN77</strain>
    </source>
</reference>
<dbReference type="InterPro" id="IPR036390">
    <property type="entry name" value="WH_DNA-bd_sf"/>
</dbReference>
<evidence type="ECO:0000313" key="6">
    <source>
        <dbReference type="EMBL" id="KAB0268015.1"/>
    </source>
</evidence>
<dbReference type="GO" id="GO:0043565">
    <property type="term" value="F:sequence-specific DNA binding"/>
    <property type="evidence" value="ECO:0007669"/>
    <property type="project" value="TreeGrafter"/>
</dbReference>
<comment type="similarity">
    <text evidence="1">Belongs to the LysR transcriptional regulatory family.</text>
</comment>
<keyword evidence="4" id="KW-0804">Transcription</keyword>
<dbReference type="InterPro" id="IPR005119">
    <property type="entry name" value="LysR_subst-bd"/>
</dbReference>
<dbReference type="Gene3D" id="3.40.190.10">
    <property type="entry name" value="Periplasmic binding protein-like II"/>
    <property type="match status" value="2"/>
</dbReference>
<dbReference type="SUPFAM" id="SSF46785">
    <property type="entry name" value="Winged helix' DNA-binding domain"/>
    <property type="match status" value="1"/>
</dbReference>
<dbReference type="PROSITE" id="PS50931">
    <property type="entry name" value="HTH_LYSR"/>
    <property type="match status" value="1"/>
</dbReference>
<keyword evidence="2" id="KW-0805">Transcription regulation</keyword>
<dbReference type="AlphaFoldDB" id="A0A5N3PEE5"/>
<dbReference type="Proteomes" id="UP000325684">
    <property type="component" value="Unassembled WGS sequence"/>
</dbReference>
<dbReference type="Pfam" id="PF00126">
    <property type="entry name" value="HTH_1"/>
    <property type="match status" value="1"/>
</dbReference>
<sequence>MRRNLPPLKSLVALESVIRHKSVTKAADELFVTHGAISKHIASVEDWIGLPLFAKKRRSMQPTEAALKLAEAANKAWTLIADSVDAARAEEEPTVLNVVCPATFSMRWLIPRVWDFSAKHPRISVLIRQTHTGDKWLETPFDVAIRSAGPIPARYASNCFLREELALLVSPRAVSKPGAMIADMHGIKLLRAMTRPGELEAWLKAAGAPGGAVASAQAFPHFYIALEAALAGAGALICPLETVRDLLERGDLIEPWPRIRIPGPDHEAIYDPGTAQARAAETFSDWLIGVAREAARATAS</sequence>
<dbReference type="Pfam" id="PF03466">
    <property type="entry name" value="LysR_substrate"/>
    <property type="match status" value="1"/>
</dbReference>
<dbReference type="InterPro" id="IPR036388">
    <property type="entry name" value="WH-like_DNA-bd_sf"/>
</dbReference>
<dbReference type="PANTHER" id="PTHR30537:SF74">
    <property type="entry name" value="HTH-TYPE TRANSCRIPTIONAL REGULATOR TRPI"/>
    <property type="match status" value="1"/>
</dbReference>
<dbReference type="EMBL" id="VCMV01000009">
    <property type="protein sequence ID" value="KAB0268015.1"/>
    <property type="molecule type" value="Genomic_DNA"/>
</dbReference>
<protein>
    <submittedName>
        <fullName evidence="6">LysR family transcriptional regulator</fullName>
    </submittedName>
</protein>
<dbReference type="InterPro" id="IPR058163">
    <property type="entry name" value="LysR-type_TF_proteobact-type"/>
</dbReference>
<keyword evidence="7" id="KW-1185">Reference proteome</keyword>